<gene>
    <name evidence="2" type="ORF">SAMN04488108_0610</name>
</gene>
<evidence type="ECO:0000313" key="3">
    <source>
        <dbReference type="Proteomes" id="UP000184609"/>
    </source>
</evidence>
<keyword evidence="1" id="KW-1133">Transmembrane helix</keyword>
<protein>
    <recommendedName>
        <fullName evidence="4">DUF983 domain-containing protein</fullName>
    </recommendedName>
</protein>
<dbReference type="EMBL" id="FRXN01000001">
    <property type="protein sequence ID" value="SHO60158.1"/>
    <property type="molecule type" value="Genomic_DNA"/>
</dbReference>
<organism evidence="2 3">
    <name type="scientific">Algoriphagus zhangzhouensis</name>
    <dbReference type="NCBI Taxonomy" id="1073327"/>
    <lineage>
        <taxon>Bacteria</taxon>
        <taxon>Pseudomonadati</taxon>
        <taxon>Bacteroidota</taxon>
        <taxon>Cytophagia</taxon>
        <taxon>Cytophagales</taxon>
        <taxon>Cyclobacteriaceae</taxon>
        <taxon>Algoriphagus</taxon>
    </lineage>
</organism>
<dbReference type="InterPro" id="IPR009325">
    <property type="entry name" value="DUF983"/>
</dbReference>
<dbReference type="Proteomes" id="UP000184609">
    <property type="component" value="Unassembled WGS sequence"/>
</dbReference>
<reference evidence="3" key="1">
    <citation type="submission" date="2016-12" db="EMBL/GenBank/DDBJ databases">
        <authorList>
            <person name="Varghese N."/>
            <person name="Submissions S."/>
        </authorList>
    </citation>
    <scope>NUCLEOTIDE SEQUENCE [LARGE SCALE GENOMIC DNA]</scope>
    <source>
        <strain evidence="3">DSM 25035</strain>
    </source>
</reference>
<dbReference type="Pfam" id="PF06170">
    <property type="entry name" value="DUF983"/>
    <property type="match status" value="1"/>
</dbReference>
<dbReference type="OrthoDB" id="9790326at2"/>
<proteinExistence type="predicted"/>
<feature type="transmembrane region" description="Helical" evidence="1">
    <location>
        <begin position="86"/>
        <end position="114"/>
    </location>
</feature>
<feature type="transmembrane region" description="Helical" evidence="1">
    <location>
        <begin position="59"/>
        <end position="80"/>
    </location>
</feature>
<accession>A0A1M7Z5D6</accession>
<name>A0A1M7Z5D6_9BACT</name>
<dbReference type="STRING" id="1073327.SAMN04488108_0610"/>
<evidence type="ECO:0008006" key="4">
    <source>
        <dbReference type="Google" id="ProtNLM"/>
    </source>
</evidence>
<keyword evidence="1" id="KW-0812">Transmembrane</keyword>
<keyword evidence="1" id="KW-0472">Membrane</keyword>
<keyword evidence="3" id="KW-1185">Reference proteome</keyword>
<dbReference type="AlphaFoldDB" id="A0A1M7Z5D6"/>
<evidence type="ECO:0000313" key="2">
    <source>
        <dbReference type="EMBL" id="SHO60158.1"/>
    </source>
</evidence>
<evidence type="ECO:0000256" key="1">
    <source>
        <dbReference type="SAM" id="Phobius"/>
    </source>
</evidence>
<sequence length="126" mass="14233">MAKGIVSSMLGAKCPQCRKGNLFPVSVFSFNKLTDMNKSCDCCNANFQPEPRFYDGAMYISYAFSVALVITVFVAINILVAEPELWMYLTTIVVINILLLPAMLRFSKVFYLYGMGKLKYKEKKSI</sequence>